<evidence type="ECO:0000313" key="1">
    <source>
        <dbReference type="EMBL" id="OGD84956.1"/>
    </source>
</evidence>
<dbReference type="InterPro" id="IPR036866">
    <property type="entry name" value="RibonucZ/Hydroxyglut_hydro"/>
</dbReference>
<dbReference type="AlphaFoldDB" id="A0A1F5FZC4"/>
<dbReference type="Proteomes" id="UP000177069">
    <property type="component" value="Unassembled WGS sequence"/>
</dbReference>
<accession>A0A1F5FZC4</accession>
<proteinExistence type="predicted"/>
<sequence length="219" mass="23892">MVDIWWYGQACFKVKGKSASVVFDPYDSGFTGLKSLKVDSNIVCVTHAHQDHNNAAVVKGTEEGLAPFVISGPGEYEISGINIVGVSGFHDDQQGSERGNNTIYLASVDDINIVHLGDLGQKKLAQEQVEELSGCDVLMIPVGGVYTIEARDAPNIIAQLEPKIIIPMHYRLDGLKFGLAPLSEFLKVMGKENIEKQAKLSISRERLPDEVEVAVLEVQ</sequence>
<dbReference type="PANTHER" id="PTHR42967:SF1">
    <property type="entry name" value="MBL FOLD METALLO-HYDROLASE"/>
    <property type="match status" value="1"/>
</dbReference>
<dbReference type="Gene3D" id="3.60.15.10">
    <property type="entry name" value="Ribonuclease Z/Hydroxyacylglutathione hydrolase-like"/>
    <property type="match status" value="1"/>
</dbReference>
<protein>
    <recommendedName>
        <fullName evidence="3">Lactamase</fullName>
    </recommendedName>
</protein>
<dbReference type="PANTHER" id="PTHR42967">
    <property type="entry name" value="METAL DEPENDENT HYDROLASE"/>
    <property type="match status" value="1"/>
</dbReference>
<reference evidence="1 2" key="1">
    <citation type="journal article" date="2016" name="Nat. Commun.">
        <title>Thousands of microbial genomes shed light on interconnected biogeochemical processes in an aquifer system.</title>
        <authorList>
            <person name="Anantharaman K."/>
            <person name="Brown C.T."/>
            <person name="Hug L.A."/>
            <person name="Sharon I."/>
            <person name="Castelle C.J."/>
            <person name="Probst A.J."/>
            <person name="Thomas B.C."/>
            <person name="Singh A."/>
            <person name="Wilkins M.J."/>
            <person name="Karaoz U."/>
            <person name="Brodie E.L."/>
            <person name="Williams K.H."/>
            <person name="Hubbard S.S."/>
            <person name="Banfield J.F."/>
        </authorList>
    </citation>
    <scope>NUCLEOTIDE SEQUENCE [LARGE SCALE GENOMIC DNA]</scope>
</reference>
<dbReference type="EMBL" id="MFBA01000044">
    <property type="protein sequence ID" value="OGD84956.1"/>
    <property type="molecule type" value="Genomic_DNA"/>
</dbReference>
<name>A0A1F5FZC4_9BACT</name>
<gene>
    <name evidence="1" type="ORF">A2696_00430</name>
</gene>
<dbReference type="SUPFAM" id="SSF56281">
    <property type="entry name" value="Metallo-hydrolase/oxidoreductase"/>
    <property type="match status" value="1"/>
</dbReference>
<comment type="caution">
    <text evidence="1">The sequence shown here is derived from an EMBL/GenBank/DDBJ whole genome shotgun (WGS) entry which is preliminary data.</text>
</comment>
<dbReference type="Pfam" id="PF13483">
    <property type="entry name" value="Lactamase_B_3"/>
    <property type="match status" value="1"/>
</dbReference>
<evidence type="ECO:0000313" key="2">
    <source>
        <dbReference type="Proteomes" id="UP000177069"/>
    </source>
</evidence>
<evidence type="ECO:0008006" key="3">
    <source>
        <dbReference type="Google" id="ProtNLM"/>
    </source>
</evidence>
<organism evidence="1 2">
    <name type="scientific">Candidatus Curtissbacteria bacterium RIFCSPHIGHO2_01_FULL_41_13</name>
    <dbReference type="NCBI Taxonomy" id="1797745"/>
    <lineage>
        <taxon>Bacteria</taxon>
        <taxon>Candidatus Curtissiibacteriota</taxon>
    </lineage>
</organism>